<name>A0A9X3BUY6_9MYCO</name>
<evidence type="ECO:0000313" key="4">
    <source>
        <dbReference type="EMBL" id="MCV7171228.1"/>
    </source>
</evidence>
<dbReference type="Proteomes" id="UP001140293">
    <property type="component" value="Unassembled WGS sequence"/>
</dbReference>
<feature type="transmembrane region" description="Helical" evidence="3">
    <location>
        <begin position="50"/>
        <end position="69"/>
    </location>
</feature>
<keyword evidence="3" id="KW-0812">Transmembrane</keyword>
<evidence type="ECO:0000256" key="3">
    <source>
        <dbReference type="SAM" id="Phobius"/>
    </source>
</evidence>
<feature type="transmembrane region" description="Helical" evidence="3">
    <location>
        <begin position="20"/>
        <end position="38"/>
    </location>
</feature>
<dbReference type="AlphaFoldDB" id="A0A9X3BUY6"/>
<dbReference type="RefSeq" id="WP_264013405.1">
    <property type="nucleotide sequence ID" value="NZ_JACKSJ010000117.1"/>
</dbReference>
<organism evidence="4 5">
    <name type="scientific">[Mycobacterium] manitobense</name>
    <dbReference type="NCBI Taxonomy" id="190147"/>
    <lineage>
        <taxon>Bacteria</taxon>
        <taxon>Bacillati</taxon>
        <taxon>Actinomycetota</taxon>
        <taxon>Actinomycetes</taxon>
        <taxon>Mycobacteriales</taxon>
        <taxon>Mycobacteriaceae</taxon>
        <taxon>Mycolicibacterium</taxon>
    </lineage>
</organism>
<dbReference type="Pfam" id="PF00756">
    <property type="entry name" value="Esterase"/>
    <property type="match status" value="1"/>
</dbReference>
<dbReference type="InterPro" id="IPR000801">
    <property type="entry name" value="Esterase-like"/>
</dbReference>
<dbReference type="EMBL" id="JACKSJ010000117">
    <property type="protein sequence ID" value="MCV7171228.1"/>
    <property type="molecule type" value="Genomic_DNA"/>
</dbReference>
<feature type="transmembrane region" description="Helical" evidence="3">
    <location>
        <begin position="81"/>
        <end position="102"/>
    </location>
</feature>
<comment type="subcellular location">
    <subcellularLocation>
        <location evidence="1">Secreted</location>
    </subcellularLocation>
</comment>
<dbReference type="PANTHER" id="PTHR48098:SF1">
    <property type="entry name" value="DIACYLGLYCEROL ACYLTRANSFERASE_MYCOLYLTRANSFERASE AG85A"/>
    <property type="match status" value="1"/>
</dbReference>
<evidence type="ECO:0000256" key="1">
    <source>
        <dbReference type="ARBA" id="ARBA00004613"/>
    </source>
</evidence>
<feature type="transmembrane region" description="Helical" evidence="3">
    <location>
        <begin position="109"/>
        <end position="131"/>
    </location>
</feature>
<keyword evidence="5" id="KW-1185">Reference proteome</keyword>
<evidence type="ECO:0000256" key="2">
    <source>
        <dbReference type="ARBA" id="ARBA00022525"/>
    </source>
</evidence>
<dbReference type="SUPFAM" id="SSF53474">
    <property type="entry name" value="alpha/beta-Hydrolases"/>
    <property type="match status" value="1"/>
</dbReference>
<protein>
    <submittedName>
        <fullName evidence="4">Esterase family protein</fullName>
    </submittedName>
</protein>
<keyword evidence="3" id="KW-0472">Membrane</keyword>
<dbReference type="Gene3D" id="3.40.50.1820">
    <property type="entry name" value="alpha/beta hydrolase"/>
    <property type="match status" value="1"/>
</dbReference>
<proteinExistence type="predicted"/>
<gene>
    <name evidence="4" type="ORF">H7I41_15035</name>
</gene>
<accession>A0A9X3BUY6</accession>
<dbReference type="InterPro" id="IPR050583">
    <property type="entry name" value="Mycobacterial_A85_antigen"/>
</dbReference>
<dbReference type="GO" id="GO:0005576">
    <property type="term" value="C:extracellular region"/>
    <property type="evidence" value="ECO:0007669"/>
    <property type="project" value="UniProtKB-SubCell"/>
</dbReference>
<keyword evidence="3" id="KW-1133">Transmembrane helix</keyword>
<dbReference type="PANTHER" id="PTHR48098">
    <property type="entry name" value="ENTEROCHELIN ESTERASE-RELATED"/>
    <property type="match status" value="1"/>
</dbReference>
<comment type="caution">
    <text evidence="4">The sequence shown here is derived from an EMBL/GenBank/DDBJ whole genome shotgun (WGS) entry which is preliminary data.</text>
</comment>
<keyword evidence="2" id="KW-0964">Secreted</keyword>
<dbReference type="GO" id="GO:0016747">
    <property type="term" value="F:acyltransferase activity, transferring groups other than amino-acyl groups"/>
    <property type="evidence" value="ECO:0007669"/>
    <property type="project" value="TreeGrafter"/>
</dbReference>
<dbReference type="InterPro" id="IPR029058">
    <property type="entry name" value="AB_hydrolase_fold"/>
</dbReference>
<evidence type="ECO:0000313" key="5">
    <source>
        <dbReference type="Proteomes" id="UP001140293"/>
    </source>
</evidence>
<reference evidence="4" key="1">
    <citation type="submission" date="2020-07" db="EMBL/GenBank/DDBJ databases">
        <authorList>
            <person name="Pettersson B.M.F."/>
            <person name="Behra P.R.K."/>
            <person name="Ramesh M."/>
            <person name="Das S."/>
            <person name="Dasgupta S."/>
            <person name="Kirsebom L.A."/>
        </authorList>
    </citation>
    <scope>NUCLEOTIDE SEQUENCE</scope>
    <source>
        <strain evidence="4">DSM 44615</strain>
    </source>
</reference>
<reference evidence="4" key="2">
    <citation type="journal article" date="2022" name="BMC Genomics">
        <title>Comparative genome analysis of mycobacteria focusing on tRNA and non-coding RNA.</title>
        <authorList>
            <person name="Behra P.R.K."/>
            <person name="Pettersson B.M.F."/>
            <person name="Ramesh M."/>
            <person name="Das S."/>
            <person name="Dasgupta S."/>
            <person name="Kirsebom L.A."/>
        </authorList>
    </citation>
    <scope>NUCLEOTIDE SEQUENCE</scope>
    <source>
        <strain evidence="4">DSM 44615</strain>
    </source>
</reference>
<sequence>MAAVTLAESLRHNLSLMHGWIPVTVQILAGLALLAAVIRRSRRWQLTWLPWAAFVGAAVAVCAYWYVAAEGLAGEPAPQTLWLWTGLSGVAVAVLVTGWRATRFWQRGVAVLAVPLCALSAALALNLWVGYFPTVGVAWNQLTAGPLPDQTDQVTVAAMQRQGRIPATGTVVPVDIADTASGFRHRGELVYLPPAWYASNPPPPLPTVMMIGGEFNTPADWLRAGDAVKTVDDYAAAHRGFAPVLVFVDSGGTFNNDTECVNGSRGNAADHLTKDVVPYMERTFGVSADRTRWGIVGWSMGGTCAVDLSVMHPEMFSAFEDIAGDLGPNAGDRQQTIARLFGGNAAAWADWDPTTVITRHGGYTDVAGWFDINAAANDQLAAANSLCGLGTAHGIACTVHVQPGKHDWPFAAQAFSIALPWLAGQLETPASAPSPLPAVATGVPHVQPVAR</sequence>